<dbReference type="InterPro" id="IPR011990">
    <property type="entry name" value="TPR-like_helical_dom_sf"/>
</dbReference>
<evidence type="ECO:0000256" key="2">
    <source>
        <dbReference type="SAM" id="Phobius"/>
    </source>
</evidence>
<dbReference type="InterPro" id="IPR019734">
    <property type="entry name" value="TPR_rpt"/>
</dbReference>
<gene>
    <name evidence="3" type="ORF">CLTHE_26030</name>
</gene>
<dbReference type="SMART" id="SM00028">
    <property type="entry name" value="TPR"/>
    <property type="match status" value="4"/>
</dbReference>
<comment type="caution">
    <text evidence="3">The sequence shown here is derived from an EMBL/GenBank/DDBJ whole genome shotgun (WGS) entry which is preliminary data.</text>
</comment>
<keyword evidence="2" id="KW-0812">Transmembrane</keyword>
<organism evidence="3 4">
    <name type="scientific">Clostridium thermobutyricum DSM 4928</name>
    <dbReference type="NCBI Taxonomy" id="1121339"/>
    <lineage>
        <taxon>Bacteria</taxon>
        <taxon>Bacillati</taxon>
        <taxon>Bacillota</taxon>
        <taxon>Clostridia</taxon>
        <taxon>Eubacteriales</taxon>
        <taxon>Clostridiaceae</taxon>
        <taxon>Clostridium</taxon>
    </lineage>
</organism>
<dbReference type="AlphaFoldDB" id="A0A1V4SSF9"/>
<keyword evidence="2" id="KW-1133">Transmembrane helix</keyword>
<keyword evidence="1" id="KW-0175">Coiled coil</keyword>
<evidence type="ECO:0000313" key="4">
    <source>
        <dbReference type="Proteomes" id="UP000191448"/>
    </source>
</evidence>
<proteinExistence type="predicted"/>
<keyword evidence="2" id="KW-0472">Membrane</keyword>
<name>A0A1V4SSF9_9CLOT</name>
<dbReference type="Gene3D" id="1.25.40.10">
    <property type="entry name" value="Tetratricopeptide repeat domain"/>
    <property type="match status" value="2"/>
</dbReference>
<sequence length="408" mass="47044">MDNRVKENYKKALKLYTGGEINKALKVCNECMAETLKFAPVINLKGLILYQKGNLEEAISTWKINREVNDDMLSKNYIKDAKEDEERVILYLKAEDYIKELKITEALEVLIGCSESDFNSIKVNTALALCYFKKGEYPLCREHINKVLSIDKNNIEAKEIKKELSEVYDEVKNNSNKKAIGIVILICVLLGSGVLGMNYLDKGKANDSLKNEKPVVKEEIVESSEEKKKDDKKENKKSLDLSKLNNSINNKNMKEIYYLVDDIDENSLSEKEKEAYYKGLKILKKDGAIEFYNNGQSLCSEKKYKEAIEELKKANKYGKDIYVYEHVLYYLGLSEIGLKNDTETIKYFKEYESKFSNGVYIQEVLYNLALLNNKSGNLEEAKKYAERLKSNFSKSIYNNEKINKIIEK</sequence>
<reference evidence="3 4" key="1">
    <citation type="submission" date="2016-02" db="EMBL/GenBank/DDBJ databases">
        <title>Genome sequence of Clostridium thermobutyricum DSM 4928.</title>
        <authorList>
            <person name="Poehlein A."/>
            <person name="Daniel R."/>
        </authorList>
    </citation>
    <scope>NUCLEOTIDE SEQUENCE [LARGE SCALE GENOMIC DNA]</scope>
    <source>
        <strain evidence="3 4">DSM 4928</strain>
    </source>
</reference>
<dbReference type="Pfam" id="PF13174">
    <property type="entry name" value="TPR_6"/>
    <property type="match status" value="1"/>
</dbReference>
<dbReference type="SUPFAM" id="SSF48452">
    <property type="entry name" value="TPR-like"/>
    <property type="match status" value="1"/>
</dbReference>
<evidence type="ECO:0000313" key="3">
    <source>
        <dbReference type="EMBL" id="OPX46782.1"/>
    </source>
</evidence>
<dbReference type="EMBL" id="LTAY01000070">
    <property type="protein sequence ID" value="OPX46782.1"/>
    <property type="molecule type" value="Genomic_DNA"/>
</dbReference>
<dbReference type="OrthoDB" id="1938848at2"/>
<evidence type="ECO:0000256" key="1">
    <source>
        <dbReference type="SAM" id="Coils"/>
    </source>
</evidence>
<dbReference type="RefSeq" id="WP_080023812.1">
    <property type="nucleotide sequence ID" value="NZ_LTAY01000070.1"/>
</dbReference>
<accession>A0A1V4SSF9</accession>
<protein>
    <submittedName>
        <fullName evidence="3">Tetratricopeptide repeat protein</fullName>
    </submittedName>
</protein>
<dbReference type="Gene3D" id="1.25.40.1040">
    <property type="match status" value="1"/>
</dbReference>
<dbReference type="Proteomes" id="UP000191448">
    <property type="component" value="Unassembled WGS sequence"/>
</dbReference>
<feature type="coiled-coil region" evidence="1">
    <location>
        <begin position="150"/>
        <end position="177"/>
    </location>
</feature>
<feature type="transmembrane region" description="Helical" evidence="2">
    <location>
        <begin position="179"/>
        <end position="200"/>
    </location>
</feature>